<dbReference type="SUPFAM" id="SSF54001">
    <property type="entry name" value="Cysteine proteinases"/>
    <property type="match status" value="1"/>
</dbReference>
<protein>
    <submittedName>
        <fullName evidence="1">Papain-like cysteine peptidase superfamily protein</fullName>
    </submittedName>
</protein>
<dbReference type="EMBL" id="MT418680">
    <property type="protein sequence ID" value="QKF94761.1"/>
    <property type="molecule type" value="Genomic_DNA"/>
</dbReference>
<gene>
    <name evidence="1" type="ORF">Fadolivirus_1_1303</name>
</gene>
<dbReference type="InterPro" id="IPR038765">
    <property type="entry name" value="Papain-like_cys_pep_sf"/>
</dbReference>
<sequence>MQTLLDNINTIILRHKLINNLKIQINEQLYLQPFNFKLKDNSSFIDPTLQFIFPIFVKLGLIGKTGRYTEIISRMLTEPNIDAKNNIKFDFHRNYVPEYKTDWAYGQGGNMQTLFQFIIDKLREENGYWDNEYIENSIITYAKTYSGNSTDCYDFEYTQGYMIAPNDNIYLKSFETLFICKPPGKPKEIYKQKIILPKYLLLIMQNTQIDTRIPKNLDFGKVQYTLIGVACHCNSYKKINNKWYYIHDCNPAEIIDESNHIFFVNEIFNTYVKGKDYPELVAYEADTSNTDKLTFDVNKTDTYTSPDYLLIENLWNGMNVYK</sequence>
<name>A0A7D3R218_9VIRU</name>
<organism evidence="1 2">
    <name type="scientific">Fadolivirus FV1/VV64</name>
    <dbReference type="NCBI Taxonomy" id="3070911"/>
    <lineage>
        <taxon>Viruses</taxon>
        <taxon>Varidnaviria</taxon>
        <taxon>Bamfordvirae</taxon>
        <taxon>Nucleocytoviricota</taxon>
        <taxon>Megaviricetes</taxon>
        <taxon>Imitervirales</taxon>
        <taxon>Mimiviridae</taxon>
        <taxon>Klosneuvirinae</taxon>
        <taxon>Fadolivirus</taxon>
        <taxon>Fadolivirus algeromassiliense</taxon>
    </lineage>
</organism>
<proteinExistence type="predicted"/>
<dbReference type="Proteomes" id="UP001162001">
    <property type="component" value="Segment"/>
</dbReference>
<evidence type="ECO:0000313" key="1">
    <source>
        <dbReference type="EMBL" id="QKF94761.1"/>
    </source>
</evidence>
<accession>A0A7D3R218</accession>
<keyword evidence="2" id="KW-1185">Reference proteome</keyword>
<reference evidence="1 2" key="1">
    <citation type="submission" date="2020-04" db="EMBL/GenBank/DDBJ databases">
        <title>Advantages and limits of metagenomic assembly and binning of a giant virus.</title>
        <authorList>
            <person name="Schulz F."/>
            <person name="Andreani J."/>
            <person name="Francis R."/>
            <person name="Boudjemaa H."/>
            <person name="Bou Khalil J.Y."/>
            <person name="Lee J."/>
            <person name="La Scola B."/>
            <person name="Woyke T."/>
        </authorList>
    </citation>
    <scope>NUCLEOTIDE SEQUENCE [LARGE SCALE GENOMIC DNA]</scope>
    <source>
        <strain evidence="1 2">FV1/VV64</strain>
    </source>
</reference>
<evidence type="ECO:0000313" key="2">
    <source>
        <dbReference type="Proteomes" id="UP001162001"/>
    </source>
</evidence>